<dbReference type="PANTHER" id="PTHR39452">
    <property type="entry name" value="CHEY-P PHOSPHATASE CHEX"/>
    <property type="match status" value="1"/>
</dbReference>
<dbReference type="InterPro" id="IPR028976">
    <property type="entry name" value="CheC-like_sf"/>
</dbReference>
<dbReference type="SUPFAM" id="SSF103039">
    <property type="entry name" value="CheC-like"/>
    <property type="match status" value="1"/>
</dbReference>
<reference evidence="3 4" key="1">
    <citation type="submission" date="2017-09" db="EMBL/GenBank/DDBJ databases">
        <title>Evaluation of Pacific Biosciences Sequencing Technology to Finishing C. thermocellum Genome Sequences.</title>
        <authorList>
            <person name="Brown S."/>
        </authorList>
    </citation>
    <scope>NUCLEOTIDE SEQUENCE [LARGE SCALE GENOMIC DNA]</scope>
    <source>
        <strain evidence="3 4">AD2</strain>
    </source>
</reference>
<evidence type="ECO:0000313" key="3">
    <source>
        <dbReference type="EMBL" id="PFH04278.1"/>
    </source>
</evidence>
<dbReference type="Proteomes" id="UP000223596">
    <property type="component" value="Unassembled WGS sequence"/>
</dbReference>
<proteinExistence type="predicted"/>
<dbReference type="GO" id="GO:0006935">
    <property type="term" value="P:chemotaxis"/>
    <property type="evidence" value="ECO:0007669"/>
    <property type="project" value="UniProtKB-KW"/>
</dbReference>
<dbReference type="PANTHER" id="PTHR39452:SF1">
    <property type="entry name" value="CHEY-P PHOSPHATASE CHEX"/>
    <property type="match status" value="1"/>
</dbReference>
<dbReference type="GeneID" id="35803683"/>
<feature type="domain" description="Chemotaxis phosphatase CheX-like" evidence="2">
    <location>
        <begin position="47"/>
        <end position="121"/>
    </location>
</feature>
<evidence type="ECO:0000259" key="2">
    <source>
        <dbReference type="Pfam" id="PF13690"/>
    </source>
</evidence>
<dbReference type="Pfam" id="PF13690">
    <property type="entry name" value="CheX"/>
    <property type="match status" value="1"/>
</dbReference>
<evidence type="ECO:0000256" key="1">
    <source>
        <dbReference type="ARBA" id="ARBA00022500"/>
    </source>
</evidence>
<accession>A0AB36TKD4</accession>
<sequence length="154" mass="17140">MKAEYINSFYKAAKDVFQLMVDIEPQRGELKLVENLCNNKDANIELGVVGDLKGKILFSFPKDMTLEMVKILSGMEMDKIDNFASSALGEMANIIGGNALTLLSQYNYTCDIVPPQIYIGEYKPNSIGNDKALQLPLLTPIGEFDITILLKENK</sequence>
<organism evidence="3 4">
    <name type="scientific">Acetivibrio thermocellus AD2</name>
    <dbReference type="NCBI Taxonomy" id="1138384"/>
    <lineage>
        <taxon>Bacteria</taxon>
        <taxon>Bacillati</taxon>
        <taxon>Bacillota</taxon>
        <taxon>Clostridia</taxon>
        <taxon>Eubacteriales</taxon>
        <taxon>Oscillospiraceae</taxon>
        <taxon>Acetivibrio</taxon>
    </lineage>
</organism>
<protein>
    <submittedName>
        <fullName evidence="3">Chemotaxis protein CheX</fullName>
    </submittedName>
</protein>
<name>A0AB36TKD4_ACETH</name>
<dbReference type="Gene3D" id="3.40.1550.10">
    <property type="entry name" value="CheC-like"/>
    <property type="match status" value="1"/>
</dbReference>
<keyword evidence="1" id="KW-0145">Chemotaxis</keyword>
<dbReference type="InterPro" id="IPR038756">
    <property type="entry name" value="CheX-like"/>
</dbReference>
<gene>
    <name evidence="3" type="ORF">M972_113107</name>
</gene>
<dbReference type="RefSeq" id="WP_003513438.1">
    <property type="nucleotide sequence ID" value="NZ_CP013828.1"/>
</dbReference>
<dbReference type="InterPro" id="IPR028051">
    <property type="entry name" value="CheX-like_dom"/>
</dbReference>
<comment type="caution">
    <text evidence="3">The sequence shown here is derived from an EMBL/GenBank/DDBJ whole genome shotgun (WGS) entry which is preliminary data.</text>
</comment>
<dbReference type="CDD" id="cd17906">
    <property type="entry name" value="CheX"/>
    <property type="match status" value="1"/>
</dbReference>
<dbReference type="EMBL" id="PDBW01000001">
    <property type="protein sequence ID" value="PFH04278.1"/>
    <property type="molecule type" value="Genomic_DNA"/>
</dbReference>
<evidence type="ECO:0000313" key="4">
    <source>
        <dbReference type="Proteomes" id="UP000223596"/>
    </source>
</evidence>
<dbReference type="AlphaFoldDB" id="A0AB36TKD4"/>